<evidence type="ECO:0000313" key="3">
    <source>
        <dbReference type="Proteomes" id="UP000215914"/>
    </source>
</evidence>
<gene>
    <name evidence="2" type="ORF">HannXRQ_Chr07g0195581</name>
    <name evidence="1" type="ORF">HanXRQr2_Chr07g0302761</name>
</gene>
<dbReference type="EMBL" id="CM007896">
    <property type="protein sequence ID" value="OTG20663.1"/>
    <property type="molecule type" value="Genomic_DNA"/>
</dbReference>
<dbReference type="InParanoid" id="A0A251UC85"/>
<dbReference type="Gramene" id="mRNA:HanXRQr2_Chr07g0302761">
    <property type="protein sequence ID" value="CDS:HanXRQr2_Chr07g0302761.1"/>
    <property type="gene ID" value="HanXRQr2_Chr07g0302761"/>
</dbReference>
<protein>
    <submittedName>
        <fullName evidence="2">Uncharacterized protein</fullName>
    </submittedName>
</protein>
<name>A0A251UC85_HELAN</name>
<dbReference type="AlphaFoldDB" id="A0A251UC85"/>
<keyword evidence="3" id="KW-1185">Reference proteome</keyword>
<sequence>MGAMPLFALHYRLPKTMCYGASLYDTCYIFIGPKINFTRISTHFRPTHEPTAPPLHGLTWQWAPTCYRQPKRPFACPRQV</sequence>
<reference evidence="1 3" key="1">
    <citation type="journal article" date="2017" name="Nature">
        <title>The sunflower genome provides insights into oil metabolism, flowering and Asterid evolution.</title>
        <authorList>
            <person name="Badouin H."/>
            <person name="Gouzy J."/>
            <person name="Grassa C.J."/>
            <person name="Murat F."/>
            <person name="Staton S.E."/>
            <person name="Cottret L."/>
            <person name="Lelandais-Briere C."/>
            <person name="Owens G.L."/>
            <person name="Carrere S."/>
            <person name="Mayjonade B."/>
            <person name="Legrand L."/>
            <person name="Gill N."/>
            <person name="Kane N.C."/>
            <person name="Bowers J.E."/>
            <person name="Hubner S."/>
            <person name="Bellec A."/>
            <person name="Berard A."/>
            <person name="Berges H."/>
            <person name="Blanchet N."/>
            <person name="Boniface M.C."/>
            <person name="Brunel D."/>
            <person name="Catrice O."/>
            <person name="Chaidir N."/>
            <person name="Claudel C."/>
            <person name="Donnadieu C."/>
            <person name="Faraut T."/>
            <person name="Fievet G."/>
            <person name="Helmstetter N."/>
            <person name="King M."/>
            <person name="Knapp S.J."/>
            <person name="Lai Z."/>
            <person name="Le Paslier M.C."/>
            <person name="Lippi Y."/>
            <person name="Lorenzon L."/>
            <person name="Mandel J.R."/>
            <person name="Marage G."/>
            <person name="Marchand G."/>
            <person name="Marquand E."/>
            <person name="Bret-Mestries E."/>
            <person name="Morien E."/>
            <person name="Nambeesan S."/>
            <person name="Nguyen T."/>
            <person name="Pegot-Espagnet P."/>
            <person name="Pouilly N."/>
            <person name="Raftis F."/>
            <person name="Sallet E."/>
            <person name="Schiex T."/>
            <person name="Thomas J."/>
            <person name="Vandecasteele C."/>
            <person name="Vares D."/>
            <person name="Vear F."/>
            <person name="Vautrin S."/>
            <person name="Crespi M."/>
            <person name="Mangin B."/>
            <person name="Burke J.M."/>
            <person name="Salse J."/>
            <person name="Munos S."/>
            <person name="Vincourt P."/>
            <person name="Rieseberg L.H."/>
            <person name="Langlade N.B."/>
        </authorList>
    </citation>
    <scope>NUCLEOTIDE SEQUENCE [LARGE SCALE GENOMIC DNA]</scope>
    <source>
        <strain evidence="3">cv. SF193</strain>
        <tissue evidence="1">Leaves</tissue>
    </source>
</reference>
<evidence type="ECO:0000313" key="1">
    <source>
        <dbReference type="EMBL" id="KAF5799285.1"/>
    </source>
</evidence>
<organism evidence="2 3">
    <name type="scientific">Helianthus annuus</name>
    <name type="common">Common sunflower</name>
    <dbReference type="NCBI Taxonomy" id="4232"/>
    <lineage>
        <taxon>Eukaryota</taxon>
        <taxon>Viridiplantae</taxon>
        <taxon>Streptophyta</taxon>
        <taxon>Embryophyta</taxon>
        <taxon>Tracheophyta</taxon>
        <taxon>Spermatophyta</taxon>
        <taxon>Magnoliopsida</taxon>
        <taxon>eudicotyledons</taxon>
        <taxon>Gunneridae</taxon>
        <taxon>Pentapetalae</taxon>
        <taxon>asterids</taxon>
        <taxon>campanulids</taxon>
        <taxon>Asterales</taxon>
        <taxon>Asteraceae</taxon>
        <taxon>Asteroideae</taxon>
        <taxon>Heliantheae alliance</taxon>
        <taxon>Heliantheae</taxon>
        <taxon>Helianthus</taxon>
    </lineage>
</organism>
<reference evidence="1" key="3">
    <citation type="submission" date="2020-06" db="EMBL/GenBank/DDBJ databases">
        <title>Helianthus annuus Genome sequencing and assembly Release 2.</title>
        <authorList>
            <person name="Gouzy J."/>
            <person name="Langlade N."/>
            <person name="Munos S."/>
        </authorList>
    </citation>
    <scope>NUCLEOTIDE SEQUENCE</scope>
    <source>
        <tissue evidence="1">Leaves</tissue>
    </source>
</reference>
<dbReference type="EMBL" id="MNCJ02000322">
    <property type="protein sequence ID" value="KAF5799285.1"/>
    <property type="molecule type" value="Genomic_DNA"/>
</dbReference>
<dbReference type="Proteomes" id="UP000215914">
    <property type="component" value="Chromosome 7"/>
</dbReference>
<reference evidence="2" key="2">
    <citation type="submission" date="2017-02" db="EMBL/GenBank/DDBJ databases">
        <title>Sunflower complete genome.</title>
        <authorList>
            <person name="Langlade N."/>
            <person name="Munos S."/>
        </authorList>
    </citation>
    <scope>NUCLEOTIDE SEQUENCE [LARGE SCALE GENOMIC DNA]</scope>
    <source>
        <tissue evidence="2">Leaves</tissue>
    </source>
</reference>
<proteinExistence type="predicted"/>
<accession>A0A251UC85</accession>
<evidence type="ECO:0000313" key="2">
    <source>
        <dbReference type="EMBL" id="OTG20663.1"/>
    </source>
</evidence>